<name>A0ABS1V3R9_9PROT</name>
<keyword evidence="2" id="KW-1185">Reference proteome</keyword>
<proteinExistence type="predicted"/>
<gene>
    <name evidence="1" type="ORF">JMJ55_10555</name>
</gene>
<accession>A0ABS1V3R9</accession>
<reference evidence="1 2" key="1">
    <citation type="submission" date="2021-01" db="EMBL/GenBank/DDBJ databases">
        <title>Belnapia mucosa sp. nov. and Belnapia arida sp. nov., isolated from the Tabernas Desert (Almeria, Spain).</title>
        <authorList>
            <person name="Molina-Menor E."/>
            <person name="Vidal-Verdu A."/>
            <person name="Calonge A."/>
            <person name="Satari L."/>
            <person name="Pereto Magraner J."/>
            <person name="Porcar Miralles M."/>
        </authorList>
    </citation>
    <scope>NUCLEOTIDE SEQUENCE [LARGE SCALE GENOMIC DNA]</scope>
    <source>
        <strain evidence="1 2">T6</strain>
    </source>
</reference>
<evidence type="ECO:0000313" key="1">
    <source>
        <dbReference type="EMBL" id="MBL6455766.1"/>
    </source>
</evidence>
<evidence type="ECO:0000313" key="2">
    <source>
        <dbReference type="Proteomes" id="UP000606490"/>
    </source>
</evidence>
<sequence>MGYQERERQRLVAARDALFGDPGGGIFSGLPRDFVLSEAANNLWAGFRDDALDYFARNRIAWWKGEAGDPTGHVLSSQVACVNHLYLLRQRPDLATAVLRGIDAEIVAAEPVDDGLVEFEFIGERPYLQEKAFSRGANCTSVDACMIGRTAEGERRAFLIEWKYTERYRREDLHVEAHAKVYDALIRAPDSPFLPVEPASLYFEPFYQLMRQTLLGWLAARNRDHGCTAFRHVHVVPQGNADFHENVTAPLPGRTVGEAWRAVLKQPEHYIGTTPGAFLRPVLDLPDTKTLTGYLQRRYWAEA</sequence>
<protein>
    <recommendedName>
        <fullName evidence="3">PD-(D/E)XK nuclease superfamily protein</fullName>
    </recommendedName>
</protein>
<dbReference type="InterPro" id="IPR054333">
    <property type="entry name" value="REase-ARP-assoc"/>
</dbReference>
<comment type="caution">
    <text evidence="1">The sequence shown here is derived from an EMBL/GenBank/DDBJ whole genome shotgun (WGS) entry which is preliminary data.</text>
</comment>
<organism evidence="1 2">
    <name type="scientific">Belnapia mucosa</name>
    <dbReference type="NCBI Taxonomy" id="2804532"/>
    <lineage>
        <taxon>Bacteria</taxon>
        <taxon>Pseudomonadati</taxon>
        <taxon>Pseudomonadota</taxon>
        <taxon>Alphaproteobacteria</taxon>
        <taxon>Acetobacterales</taxon>
        <taxon>Roseomonadaceae</taxon>
        <taxon>Belnapia</taxon>
    </lineage>
</organism>
<dbReference type="RefSeq" id="WP_202825492.1">
    <property type="nucleotide sequence ID" value="NZ_JAEUXJ010000003.1"/>
</dbReference>
<dbReference type="Proteomes" id="UP000606490">
    <property type="component" value="Unassembled WGS sequence"/>
</dbReference>
<evidence type="ECO:0008006" key="3">
    <source>
        <dbReference type="Google" id="ProtNLM"/>
    </source>
</evidence>
<dbReference type="Pfam" id="PF22558">
    <property type="entry name" value="REase-ARP"/>
    <property type="match status" value="1"/>
</dbReference>
<dbReference type="EMBL" id="JAEUXJ010000003">
    <property type="protein sequence ID" value="MBL6455766.1"/>
    <property type="molecule type" value="Genomic_DNA"/>
</dbReference>